<evidence type="ECO:0000313" key="4">
    <source>
        <dbReference type="Proteomes" id="UP000035037"/>
    </source>
</evidence>
<feature type="transmembrane region" description="Helical" evidence="1">
    <location>
        <begin position="51"/>
        <end position="72"/>
    </location>
</feature>
<feature type="transmembrane region" description="Helical" evidence="1">
    <location>
        <begin position="20"/>
        <end position="39"/>
    </location>
</feature>
<gene>
    <name evidence="3" type="ORF">TQ37_01580</name>
</gene>
<comment type="caution">
    <text evidence="3">The sequence shown here is derived from an EMBL/GenBank/DDBJ whole genome shotgun (WGS) entry which is preliminary data.</text>
</comment>
<protein>
    <recommendedName>
        <fullName evidence="2">DUF1980 domain-containing protein</fullName>
    </recommendedName>
</protein>
<dbReference type="AlphaFoldDB" id="A0A0G8AYY8"/>
<dbReference type="InterPro" id="IPR048447">
    <property type="entry name" value="DUF1980_C"/>
</dbReference>
<feature type="transmembrane region" description="Helical" evidence="1">
    <location>
        <begin position="78"/>
        <end position="98"/>
    </location>
</feature>
<feature type="domain" description="DUF1980" evidence="2">
    <location>
        <begin position="144"/>
        <end position="236"/>
    </location>
</feature>
<accession>A0A0G8AYY8</accession>
<keyword evidence="1" id="KW-1133">Transmembrane helix</keyword>
<keyword evidence="1" id="KW-0472">Membrane</keyword>
<dbReference type="Proteomes" id="UP000035037">
    <property type="component" value="Unassembled WGS sequence"/>
</dbReference>
<dbReference type="NCBIfam" id="TIGR03943">
    <property type="entry name" value="TIGR03943 family putative permease subunit"/>
    <property type="match status" value="1"/>
</dbReference>
<dbReference type="STRING" id="431041.FLM9_1640"/>
<proteinExistence type="predicted"/>
<name>A0A0G8AYY8_9SYNE</name>
<organism evidence="3 4">
    <name type="scientific">Candidatus Synechococcus spongiarum 15L</name>
    <dbReference type="NCBI Taxonomy" id="1608419"/>
    <lineage>
        <taxon>Bacteria</taxon>
        <taxon>Bacillati</taxon>
        <taxon>Cyanobacteriota</taxon>
        <taxon>Cyanophyceae</taxon>
        <taxon>Synechococcales</taxon>
        <taxon>Synechococcaceae</taxon>
        <taxon>Synechococcus</taxon>
    </lineage>
</organism>
<dbReference type="EMBL" id="JYFQ01000038">
    <property type="protein sequence ID" value="KKZ14248.1"/>
    <property type="molecule type" value="Genomic_DNA"/>
</dbReference>
<reference evidence="3 4" key="2">
    <citation type="submission" date="2015-05" db="EMBL/GenBank/DDBJ databases">
        <title>Lifestyle Evolution in Cyanobacterial Symbionts of Sponges.</title>
        <authorList>
            <person name="Burgsdorf I."/>
            <person name="Slaby B.M."/>
            <person name="Handley K.M."/>
            <person name="Haber M."/>
            <person name="Blom J."/>
            <person name="Marshall C.W."/>
            <person name="Gilbert J.A."/>
            <person name="Hentschel U."/>
            <person name="Steindler L."/>
        </authorList>
    </citation>
    <scope>NUCLEOTIDE SEQUENCE [LARGE SCALE GENOMIC DNA]</scope>
    <source>
        <strain evidence="3">15L</strain>
    </source>
</reference>
<evidence type="ECO:0000256" key="1">
    <source>
        <dbReference type="SAM" id="Phobius"/>
    </source>
</evidence>
<sequence length="238" mass="26316">MNRPGPSSPWSVVLSTLARWRWPPLALLCCGVMLVHSWSSGRLQLLMAPTFHVLVIGAGFMLLAGSATALVLDQPRRSTPWRAVVLVICTSLLIVLAPPRGSFSMLARYRPPARLDGLAAGFALPPEQRDLVDWVRLLRGTPQPRLFHGEPLRVEGFVLVTATGERHLAQLLVRCCLADATPVRLPVQWPADAPPPEQDQWVRVEGEMELLDTPDGMQPVIIAREVTVIAKPRQPFRT</sequence>
<dbReference type="InterPro" id="IPR015402">
    <property type="entry name" value="DUF1980"/>
</dbReference>
<evidence type="ECO:0000313" key="3">
    <source>
        <dbReference type="EMBL" id="KKZ14248.1"/>
    </source>
</evidence>
<dbReference type="PATRIC" id="fig|1608419.3.peg.1623"/>
<reference evidence="3 4" key="1">
    <citation type="submission" date="2015-02" db="EMBL/GenBank/DDBJ databases">
        <authorList>
            <person name="Slaby B."/>
            <person name="Hentschel U."/>
        </authorList>
    </citation>
    <scope>NUCLEOTIDE SEQUENCE [LARGE SCALE GENOMIC DNA]</scope>
    <source>
        <strain evidence="3">15L</strain>
    </source>
</reference>
<evidence type="ECO:0000259" key="2">
    <source>
        <dbReference type="Pfam" id="PF21537"/>
    </source>
</evidence>
<keyword evidence="1" id="KW-0812">Transmembrane</keyword>
<dbReference type="Pfam" id="PF21537">
    <property type="entry name" value="DUF1980_C"/>
    <property type="match status" value="1"/>
</dbReference>